<dbReference type="KEGG" id="bbae:FRD01_09260"/>
<dbReference type="InterPro" id="IPR037523">
    <property type="entry name" value="VOC_core"/>
</dbReference>
<dbReference type="Pfam" id="PF00903">
    <property type="entry name" value="Glyoxalase"/>
    <property type="match status" value="1"/>
</dbReference>
<name>A0A5B8XTK0_9DELT</name>
<dbReference type="OrthoDB" id="9792626at2"/>
<dbReference type="Gene3D" id="3.10.180.10">
    <property type="entry name" value="2,3-Dihydroxybiphenyl 1,2-Dioxygenase, domain 1"/>
    <property type="match status" value="1"/>
</dbReference>
<dbReference type="PROSITE" id="PS51819">
    <property type="entry name" value="VOC"/>
    <property type="match status" value="1"/>
</dbReference>
<dbReference type="CDD" id="cd06587">
    <property type="entry name" value="VOC"/>
    <property type="match status" value="1"/>
</dbReference>
<gene>
    <name evidence="2" type="ORF">FRD01_09260</name>
</gene>
<sequence length="130" mass="14947">MKKLSVHHIALGAQDPQRVAEFYTHYFGAPELRRNYYPDGSLRSIWLDLDFVLMVEHISESERPEEHSSGMRPGMFLIALSVDAQQRINLETAWAADGVQVDQKTEFTTYARDPEANRVAISTYPFEERS</sequence>
<feature type="domain" description="VOC" evidence="1">
    <location>
        <begin position="5"/>
        <end position="130"/>
    </location>
</feature>
<evidence type="ECO:0000259" key="1">
    <source>
        <dbReference type="PROSITE" id="PS51819"/>
    </source>
</evidence>
<dbReference type="SUPFAM" id="SSF54593">
    <property type="entry name" value="Glyoxalase/Bleomycin resistance protein/Dihydroxybiphenyl dioxygenase"/>
    <property type="match status" value="1"/>
</dbReference>
<proteinExistence type="predicted"/>
<dbReference type="RefSeq" id="WP_146959108.1">
    <property type="nucleotide sequence ID" value="NZ_CP042467.1"/>
</dbReference>
<accession>A0A5B8XTK0</accession>
<dbReference type="Proteomes" id="UP000321595">
    <property type="component" value="Chromosome"/>
</dbReference>
<dbReference type="InterPro" id="IPR004360">
    <property type="entry name" value="Glyas_Fos-R_dOase_dom"/>
</dbReference>
<protein>
    <submittedName>
        <fullName evidence="2">VOC family protein</fullName>
    </submittedName>
</protein>
<dbReference type="AlphaFoldDB" id="A0A5B8XTK0"/>
<evidence type="ECO:0000313" key="3">
    <source>
        <dbReference type="Proteomes" id="UP000321595"/>
    </source>
</evidence>
<organism evidence="2 3">
    <name type="scientific">Microvenator marinus</name>
    <dbReference type="NCBI Taxonomy" id="2600177"/>
    <lineage>
        <taxon>Bacteria</taxon>
        <taxon>Deltaproteobacteria</taxon>
        <taxon>Bradymonadales</taxon>
        <taxon>Microvenatoraceae</taxon>
        <taxon>Microvenator</taxon>
    </lineage>
</organism>
<evidence type="ECO:0000313" key="2">
    <source>
        <dbReference type="EMBL" id="QED27423.1"/>
    </source>
</evidence>
<dbReference type="EMBL" id="CP042467">
    <property type="protein sequence ID" value="QED27423.1"/>
    <property type="molecule type" value="Genomic_DNA"/>
</dbReference>
<keyword evidence="3" id="KW-1185">Reference proteome</keyword>
<reference evidence="2 3" key="1">
    <citation type="submission" date="2019-08" db="EMBL/GenBank/DDBJ databases">
        <authorList>
            <person name="Liang Q."/>
        </authorList>
    </citation>
    <scope>NUCLEOTIDE SEQUENCE [LARGE SCALE GENOMIC DNA]</scope>
    <source>
        <strain evidence="2 3">V1718</strain>
    </source>
</reference>
<dbReference type="InterPro" id="IPR029068">
    <property type="entry name" value="Glyas_Bleomycin-R_OHBP_Dase"/>
</dbReference>